<accession>A0ACC2QP24</accession>
<organism evidence="1 2">
    <name type="scientific">Mythimna loreyi</name>
    <dbReference type="NCBI Taxonomy" id="667449"/>
    <lineage>
        <taxon>Eukaryota</taxon>
        <taxon>Metazoa</taxon>
        <taxon>Ecdysozoa</taxon>
        <taxon>Arthropoda</taxon>
        <taxon>Hexapoda</taxon>
        <taxon>Insecta</taxon>
        <taxon>Pterygota</taxon>
        <taxon>Neoptera</taxon>
        <taxon>Endopterygota</taxon>
        <taxon>Lepidoptera</taxon>
        <taxon>Glossata</taxon>
        <taxon>Ditrysia</taxon>
        <taxon>Noctuoidea</taxon>
        <taxon>Noctuidae</taxon>
        <taxon>Noctuinae</taxon>
        <taxon>Hadenini</taxon>
        <taxon>Mythimna</taxon>
    </lineage>
</organism>
<protein>
    <submittedName>
        <fullName evidence="1">Uncharacterized protein</fullName>
    </submittedName>
</protein>
<comment type="caution">
    <text evidence="1">The sequence shown here is derived from an EMBL/GenBank/DDBJ whole genome shotgun (WGS) entry which is preliminary data.</text>
</comment>
<gene>
    <name evidence="1" type="ORF">PYW08_004425</name>
</gene>
<name>A0ACC2QP24_9NEOP</name>
<dbReference type="Proteomes" id="UP001231649">
    <property type="component" value="Chromosome 16"/>
</dbReference>
<dbReference type="EMBL" id="CM056792">
    <property type="protein sequence ID" value="KAJ8722023.1"/>
    <property type="molecule type" value="Genomic_DNA"/>
</dbReference>
<evidence type="ECO:0000313" key="2">
    <source>
        <dbReference type="Proteomes" id="UP001231649"/>
    </source>
</evidence>
<keyword evidence="2" id="KW-1185">Reference proteome</keyword>
<reference evidence="1" key="1">
    <citation type="submission" date="2023-03" db="EMBL/GenBank/DDBJ databases">
        <title>Chromosome-level genomes of two armyworms, Mythimna separata and Mythimna loreyi, provide insights into the biosynthesis and reception of sex pheromones.</title>
        <authorList>
            <person name="Zhao H."/>
        </authorList>
    </citation>
    <scope>NUCLEOTIDE SEQUENCE</scope>
    <source>
        <strain evidence="1">BeijingLab</strain>
    </source>
</reference>
<sequence length="650" mass="75171">MATMKVLSQMAEYDFNAPINVEMIFEESDNDDPSLQSSLCEQQCLNDKNNNKKQIPNEKSETNSKEHNKTEDEINNKSLNKSMLSLNENDRILQQNLSKVISQNSDDQNLNNSKNAEKNKNPNDIESNQNIFDALPTIDFIDNNTNNGEEILSDTRHTDDHQEPATFIEDLLNKLSDHIFRIMQSFYHYGIKTPNKDNKKREEVFNLIKFHFYELSYTTVESIFLPQEQNENFINKFIDNTVLIVNNKSVAWKCNRRHVLSFFKELMTWTKQKRESIKNNPPSDSSNENILLKQQLVRPLLPLNLPQSEFVANSNGTSQTTQSQNLCIFSSGPPGNEISINIDANTLNQINKRQQLSAKETEQNDINKKFTKSCEKPIRRKTPVASPTYRNRFKHIQQNNPQFDRPAPPSYYTTHNPRISYGPQQYRHSETRKPHQNPNIGQLHQNSNMGQLHQNSNMGQPHQNPTIGQPYQNSNMRQPHQNPNIGQPHQNSNMRQPYQNPNVGQSHQNSNMGQSHQNSNMGQSHQNPNMRQPHQNPNMGQHNYPTQVHYIDTNHTSPSPVLKNYVYDNTNNNIPVHRTQIENRVPSSPVMSNESSLNPTTRMLVFRCYMCGKKTTVPCNPYNPPCRLYFCSYLCQELESQFYKPAWGNT</sequence>
<proteinExistence type="predicted"/>
<evidence type="ECO:0000313" key="1">
    <source>
        <dbReference type="EMBL" id="KAJ8722023.1"/>
    </source>
</evidence>